<dbReference type="Gene3D" id="3.30.2130.10">
    <property type="entry name" value="VC0802-like"/>
    <property type="match status" value="1"/>
</dbReference>
<gene>
    <name evidence="1" type="ORF">K503DRAFT_768916</name>
</gene>
<evidence type="ECO:0000313" key="2">
    <source>
        <dbReference type="Proteomes" id="UP000092154"/>
    </source>
</evidence>
<evidence type="ECO:0000313" key="1">
    <source>
        <dbReference type="EMBL" id="OAX40059.1"/>
    </source>
</evidence>
<dbReference type="GO" id="GO:0046394">
    <property type="term" value="P:carboxylic acid biosynthetic process"/>
    <property type="evidence" value="ECO:0007669"/>
    <property type="project" value="UniProtKB-ARBA"/>
</dbReference>
<keyword evidence="2" id="KW-1185">Reference proteome</keyword>
<dbReference type="Proteomes" id="UP000092154">
    <property type="component" value="Unassembled WGS sequence"/>
</dbReference>
<reference evidence="1 2" key="1">
    <citation type="submission" date="2016-06" db="EMBL/GenBank/DDBJ databases">
        <title>Comparative genomics of the ectomycorrhizal sister species Rhizopogon vinicolor and Rhizopogon vesiculosus (Basidiomycota: Boletales) reveals a divergence of the mating type B locus.</title>
        <authorList>
            <consortium name="DOE Joint Genome Institute"/>
            <person name="Mujic A.B."/>
            <person name="Kuo A."/>
            <person name="Tritt A."/>
            <person name="Lipzen A."/>
            <person name="Chen C."/>
            <person name="Johnson J."/>
            <person name="Sharma A."/>
            <person name="Barry K."/>
            <person name="Grigoriev I.V."/>
            <person name="Spatafora J.W."/>
        </authorList>
    </citation>
    <scope>NUCLEOTIDE SEQUENCE [LARGE SCALE GENOMIC DNA]</scope>
    <source>
        <strain evidence="1 2">AM-OR11-026</strain>
    </source>
</reference>
<dbReference type="OrthoDB" id="58529at2759"/>
<proteinExistence type="predicted"/>
<dbReference type="InterPro" id="IPR045865">
    <property type="entry name" value="ACT-like_dom_sf"/>
</dbReference>
<sequence length="115" mass="12438">MPPPLDLNHPSLELDLLPQTFFVKQLPVDANIPVTIASELITAGGNPSILSITRTTEEISIVGEAVGDDGQWKCIKIAGPLEFGLTGVMCSFTTPLRDVNVPVFARFRHGIPIIF</sequence>
<dbReference type="SUPFAM" id="SSF55021">
    <property type="entry name" value="ACT-like"/>
    <property type="match status" value="1"/>
</dbReference>
<dbReference type="InParanoid" id="A0A1B7N5C7"/>
<dbReference type="AlphaFoldDB" id="A0A1B7N5C7"/>
<accession>A0A1B7N5C7</accession>
<dbReference type="EMBL" id="KV448225">
    <property type="protein sequence ID" value="OAX40059.1"/>
    <property type="molecule type" value="Genomic_DNA"/>
</dbReference>
<name>A0A1B7N5C7_9AGAM</name>
<protein>
    <submittedName>
        <fullName evidence="1">Uncharacterized protein</fullName>
    </submittedName>
</protein>
<dbReference type="GO" id="GO:0006520">
    <property type="term" value="P:amino acid metabolic process"/>
    <property type="evidence" value="ECO:0007669"/>
    <property type="project" value="UniProtKB-ARBA"/>
</dbReference>
<organism evidence="1 2">
    <name type="scientific">Rhizopogon vinicolor AM-OR11-026</name>
    <dbReference type="NCBI Taxonomy" id="1314800"/>
    <lineage>
        <taxon>Eukaryota</taxon>
        <taxon>Fungi</taxon>
        <taxon>Dikarya</taxon>
        <taxon>Basidiomycota</taxon>
        <taxon>Agaricomycotina</taxon>
        <taxon>Agaricomycetes</taxon>
        <taxon>Agaricomycetidae</taxon>
        <taxon>Boletales</taxon>
        <taxon>Suillineae</taxon>
        <taxon>Rhizopogonaceae</taxon>
        <taxon>Rhizopogon</taxon>
    </lineage>
</organism>